<evidence type="ECO:0000256" key="7">
    <source>
        <dbReference type="ARBA" id="ARBA00022741"/>
    </source>
</evidence>
<name>A0ABX2H5G4_9FIRM</name>
<evidence type="ECO:0000256" key="1">
    <source>
        <dbReference type="ARBA" id="ARBA00005121"/>
    </source>
</evidence>
<evidence type="ECO:0000256" key="5">
    <source>
        <dbReference type="ARBA" id="ARBA00022573"/>
    </source>
</evidence>
<evidence type="ECO:0000256" key="12">
    <source>
        <dbReference type="ARBA" id="ARBA00048555"/>
    </source>
</evidence>
<feature type="domain" description="Cobalamin adenosyltransferase-like" evidence="15">
    <location>
        <begin position="3"/>
        <end position="162"/>
    </location>
</feature>
<dbReference type="EMBL" id="JAAITS010000013">
    <property type="protein sequence ID" value="NSG85027.1"/>
    <property type="molecule type" value="Genomic_DNA"/>
</dbReference>
<sequence length="371" mass="39838">MSIYTKNGDKGTTNLVHTKNVSKADDRIQLEGTIDELSCHIGVLKTMIRDGDTIRFLEKIQENLTRIDAGVADPYNREYKINDDKTELLEEEIDRLTGLFHMPKESSLPGACRLSAEIDVTWAVARRAERDLAAVSVKFGSDTGSKKYMNRLADYLYVLARYEEAEAAGQKTGTSKLVETDASSENTELHASGTEKVAGGSVSVDTKVENSLISGTSDSVDEAVIQAVLRRMGMQNKITLDGAKKLIGKIEQEALRRGKKAVIAVCGPEGNPIAVHVMDGAFLVSFDVALKKAYTSVAVKMSTMELSKLAQPGGTFYGVDKMDGGKIVIFGGGVPLKSGDTIIGGLGISGGTGEEDHSLAEYALSVLPEIL</sequence>
<dbReference type="EC" id="2.5.1.17" evidence="3"/>
<reference evidence="16 17" key="1">
    <citation type="journal article" date="2020" name="Cell Host Microbe">
        <title>Functional and Genomic Variation between Human-Derived Isolates of Lachnospiraceae Reveals Inter- and Intra-Species Diversity.</title>
        <authorList>
            <person name="Sorbara M.T."/>
            <person name="Littmann E.R."/>
            <person name="Fontana E."/>
            <person name="Moody T.U."/>
            <person name="Kohout C.E."/>
            <person name="Gjonbalaj M."/>
            <person name="Eaton V."/>
            <person name="Seok R."/>
            <person name="Leiner I.M."/>
            <person name="Pamer E.G."/>
        </authorList>
    </citation>
    <scope>NUCLEOTIDE SEQUENCE [LARGE SCALE GENOMIC DNA]</scope>
    <source>
        <strain evidence="16 17">MSK.17.74</strain>
    </source>
</reference>
<proteinExistence type="inferred from homology"/>
<comment type="similarity">
    <text evidence="2">Belongs to the Cob(I)alamin adenosyltransferase family.</text>
</comment>
<comment type="catalytic activity">
    <reaction evidence="13">
        <text>2 cob(II)alamin + reduced [electron-transfer flavoprotein] + 2 ATP = 2 adenosylcob(III)alamin + 2 triphosphate + oxidized [electron-transfer flavoprotein] + 3 H(+)</text>
        <dbReference type="Rhea" id="RHEA:28671"/>
        <dbReference type="Rhea" id="RHEA-COMP:10685"/>
        <dbReference type="Rhea" id="RHEA-COMP:10686"/>
        <dbReference type="ChEBI" id="CHEBI:15378"/>
        <dbReference type="ChEBI" id="CHEBI:16304"/>
        <dbReference type="ChEBI" id="CHEBI:18036"/>
        <dbReference type="ChEBI" id="CHEBI:18408"/>
        <dbReference type="ChEBI" id="CHEBI:30616"/>
        <dbReference type="ChEBI" id="CHEBI:57692"/>
        <dbReference type="ChEBI" id="CHEBI:58307"/>
        <dbReference type="EC" id="2.5.1.17"/>
    </reaction>
</comment>
<feature type="region of interest" description="Disordered" evidence="14">
    <location>
        <begin position="170"/>
        <end position="196"/>
    </location>
</feature>
<dbReference type="Pfam" id="PF03928">
    <property type="entry name" value="HbpS-like"/>
    <property type="match status" value="1"/>
</dbReference>
<evidence type="ECO:0000256" key="9">
    <source>
        <dbReference type="ARBA" id="ARBA00031529"/>
    </source>
</evidence>
<dbReference type="PANTHER" id="PTHR12213">
    <property type="entry name" value="CORRINOID ADENOSYLTRANSFERASE"/>
    <property type="match status" value="1"/>
</dbReference>
<evidence type="ECO:0000256" key="8">
    <source>
        <dbReference type="ARBA" id="ARBA00022840"/>
    </source>
</evidence>
<accession>A0ABX2H5G4</accession>
<dbReference type="PANTHER" id="PTHR12213:SF0">
    <property type="entry name" value="CORRINOID ADENOSYLTRANSFERASE MMAB"/>
    <property type="match status" value="1"/>
</dbReference>
<dbReference type="SUPFAM" id="SSF143744">
    <property type="entry name" value="GlcG-like"/>
    <property type="match status" value="1"/>
</dbReference>
<comment type="caution">
    <text evidence="16">The sequence shown here is derived from an EMBL/GenBank/DDBJ whole genome shotgun (WGS) entry which is preliminary data.</text>
</comment>
<evidence type="ECO:0000256" key="11">
    <source>
        <dbReference type="ARBA" id="ARBA00033354"/>
    </source>
</evidence>
<evidence type="ECO:0000313" key="16">
    <source>
        <dbReference type="EMBL" id="NSG85027.1"/>
    </source>
</evidence>
<keyword evidence="6 16" id="KW-0808">Transferase</keyword>
<dbReference type="Gene3D" id="3.30.450.150">
    <property type="entry name" value="Haem-degrading domain"/>
    <property type="match status" value="1"/>
</dbReference>
<evidence type="ECO:0000256" key="2">
    <source>
        <dbReference type="ARBA" id="ARBA00007487"/>
    </source>
</evidence>
<evidence type="ECO:0000256" key="10">
    <source>
        <dbReference type="ARBA" id="ARBA00033334"/>
    </source>
</evidence>
<dbReference type="InterPro" id="IPR005624">
    <property type="entry name" value="PduO/GlcC-like"/>
</dbReference>
<gene>
    <name evidence="16" type="ORF">G5B17_06190</name>
</gene>
<keyword evidence="5" id="KW-0169">Cobalamin biosynthesis</keyword>
<evidence type="ECO:0000259" key="15">
    <source>
        <dbReference type="Pfam" id="PF01923"/>
    </source>
</evidence>
<evidence type="ECO:0000313" key="17">
    <source>
        <dbReference type="Proteomes" id="UP001644719"/>
    </source>
</evidence>
<evidence type="ECO:0000256" key="14">
    <source>
        <dbReference type="SAM" id="MobiDB-lite"/>
    </source>
</evidence>
<feature type="compositionally biased region" description="Polar residues" evidence="14">
    <location>
        <begin position="171"/>
        <end position="186"/>
    </location>
</feature>
<dbReference type="InterPro" id="IPR036451">
    <property type="entry name" value="CblAdoTrfase-like_sf"/>
</dbReference>
<protein>
    <recommendedName>
        <fullName evidence="4">Corrinoid adenosyltransferase</fullName>
        <ecNumber evidence="3">2.5.1.17</ecNumber>
    </recommendedName>
    <alternativeName>
        <fullName evidence="9">Cob(II)alamin adenosyltransferase</fullName>
    </alternativeName>
    <alternativeName>
        <fullName evidence="11">Cob(II)yrinic acid a,c-diamide adenosyltransferase</fullName>
    </alternativeName>
    <alternativeName>
        <fullName evidence="10">Cobinamide/cobalamin adenosyltransferase</fullName>
    </alternativeName>
</protein>
<dbReference type="RefSeq" id="WP_173717927.1">
    <property type="nucleotide sequence ID" value="NZ_JAAITS010000013.1"/>
</dbReference>
<comment type="catalytic activity">
    <reaction evidence="12">
        <text>2 cob(II)yrinate a,c diamide + reduced [electron-transfer flavoprotein] + 2 ATP = 2 adenosylcob(III)yrinate a,c-diamide + 2 triphosphate + oxidized [electron-transfer flavoprotein] + 3 H(+)</text>
        <dbReference type="Rhea" id="RHEA:11528"/>
        <dbReference type="Rhea" id="RHEA-COMP:10685"/>
        <dbReference type="Rhea" id="RHEA-COMP:10686"/>
        <dbReference type="ChEBI" id="CHEBI:15378"/>
        <dbReference type="ChEBI" id="CHEBI:18036"/>
        <dbReference type="ChEBI" id="CHEBI:30616"/>
        <dbReference type="ChEBI" id="CHEBI:57692"/>
        <dbReference type="ChEBI" id="CHEBI:58307"/>
        <dbReference type="ChEBI" id="CHEBI:58503"/>
        <dbReference type="ChEBI" id="CHEBI:58537"/>
        <dbReference type="EC" id="2.5.1.17"/>
    </reaction>
</comment>
<evidence type="ECO:0000256" key="3">
    <source>
        <dbReference type="ARBA" id="ARBA00012454"/>
    </source>
</evidence>
<keyword evidence="8" id="KW-0067">ATP-binding</keyword>
<evidence type="ECO:0000256" key="13">
    <source>
        <dbReference type="ARBA" id="ARBA00048692"/>
    </source>
</evidence>
<keyword evidence="7" id="KW-0547">Nucleotide-binding</keyword>
<keyword evidence="17" id="KW-1185">Reference proteome</keyword>
<evidence type="ECO:0000256" key="6">
    <source>
        <dbReference type="ARBA" id="ARBA00022679"/>
    </source>
</evidence>
<comment type="pathway">
    <text evidence="1">Cofactor biosynthesis; adenosylcobalamin biosynthesis; adenosylcobalamin from cob(II)yrinate a,c-diamide: step 2/7.</text>
</comment>
<organism evidence="16 17">
    <name type="scientific">Blautia faecis</name>
    <dbReference type="NCBI Taxonomy" id="871665"/>
    <lineage>
        <taxon>Bacteria</taxon>
        <taxon>Bacillati</taxon>
        <taxon>Bacillota</taxon>
        <taxon>Clostridia</taxon>
        <taxon>Lachnospirales</taxon>
        <taxon>Lachnospiraceae</taxon>
        <taxon>Blautia</taxon>
    </lineage>
</organism>
<evidence type="ECO:0000256" key="4">
    <source>
        <dbReference type="ARBA" id="ARBA00020963"/>
    </source>
</evidence>
<dbReference type="Gene3D" id="1.20.1200.10">
    <property type="entry name" value="Cobalamin adenosyltransferase-like"/>
    <property type="match status" value="1"/>
</dbReference>
<dbReference type="GO" id="GO:0008817">
    <property type="term" value="F:corrinoid adenosyltransferase activity"/>
    <property type="evidence" value="ECO:0007669"/>
    <property type="project" value="UniProtKB-EC"/>
</dbReference>
<dbReference type="Pfam" id="PF01923">
    <property type="entry name" value="Cob_adeno_trans"/>
    <property type="match status" value="1"/>
</dbReference>
<dbReference type="NCBIfam" id="TIGR00636">
    <property type="entry name" value="PduO_Nterm"/>
    <property type="match status" value="1"/>
</dbReference>
<dbReference type="SUPFAM" id="SSF89028">
    <property type="entry name" value="Cobalamin adenosyltransferase-like"/>
    <property type="match status" value="1"/>
</dbReference>
<dbReference type="InterPro" id="IPR016030">
    <property type="entry name" value="CblAdoTrfase-like"/>
</dbReference>
<dbReference type="Proteomes" id="UP001644719">
    <property type="component" value="Unassembled WGS sequence"/>
</dbReference>
<dbReference type="InterPro" id="IPR029499">
    <property type="entry name" value="PduO-typ"/>
</dbReference>
<dbReference type="InterPro" id="IPR038084">
    <property type="entry name" value="PduO/GlcC-like_sf"/>
</dbReference>